<sequence>MLGMIIDIMKFLLLVYIALELRDISAKLNNK</sequence>
<accession>A0A6N2XBT4</accession>
<protein>
    <submittedName>
        <fullName evidence="1">Uncharacterized protein</fullName>
    </submittedName>
</protein>
<evidence type="ECO:0000313" key="1">
    <source>
        <dbReference type="EMBL" id="VYT51572.1"/>
    </source>
</evidence>
<organism evidence="1">
    <name type="scientific">Clostridium innocuum</name>
    <dbReference type="NCBI Taxonomy" id="1522"/>
    <lineage>
        <taxon>Bacteria</taxon>
        <taxon>Bacillati</taxon>
        <taxon>Bacillota</taxon>
        <taxon>Clostridia</taxon>
        <taxon>Eubacteriales</taxon>
        <taxon>Clostridiaceae</taxon>
        <taxon>Clostridium</taxon>
    </lineage>
</organism>
<dbReference type="EMBL" id="CACRTE010000054">
    <property type="protein sequence ID" value="VYT51572.1"/>
    <property type="molecule type" value="Genomic_DNA"/>
</dbReference>
<name>A0A6N2XBT4_CLOIN</name>
<gene>
    <name evidence="1" type="ORF">CILFYP12_04187</name>
</gene>
<dbReference type="AlphaFoldDB" id="A0A6N2XBT4"/>
<proteinExistence type="predicted"/>
<reference evidence="1" key="1">
    <citation type="submission" date="2019-11" db="EMBL/GenBank/DDBJ databases">
        <authorList>
            <person name="Feng L."/>
        </authorList>
    </citation>
    <scope>NUCLEOTIDE SEQUENCE</scope>
    <source>
        <strain evidence="1">CinnocuumLFYP12</strain>
    </source>
</reference>